<evidence type="ECO:0000256" key="7">
    <source>
        <dbReference type="ARBA" id="ARBA00023136"/>
    </source>
</evidence>
<dbReference type="Pfam" id="PF01032">
    <property type="entry name" value="FecCD"/>
    <property type="match status" value="1"/>
</dbReference>
<reference evidence="9 10" key="1">
    <citation type="submission" date="2018-11" db="EMBL/GenBank/DDBJ databases">
        <title>Genome sequencing of Lautropia sp. KCOM 2505 (= ChDC F240).</title>
        <authorList>
            <person name="Kook J.-K."/>
            <person name="Park S.-N."/>
            <person name="Lim Y.K."/>
        </authorList>
    </citation>
    <scope>NUCLEOTIDE SEQUENCE [LARGE SCALE GENOMIC DNA]</scope>
    <source>
        <strain evidence="9 10">KCOM 2505</strain>
    </source>
</reference>
<dbReference type="InterPro" id="IPR037294">
    <property type="entry name" value="ABC_BtuC-like"/>
</dbReference>
<evidence type="ECO:0000256" key="5">
    <source>
        <dbReference type="ARBA" id="ARBA00022692"/>
    </source>
</evidence>
<dbReference type="EMBL" id="RRUE01000002">
    <property type="protein sequence ID" value="RRN44388.1"/>
    <property type="molecule type" value="Genomic_DNA"/>
</dbReference>
<dbReference type="GO" id="GO:0022857">
    <property type="term" value="F:transmembrane transporter activity"/>
    <property type="evidence" value="ECO:0007669"/>
    <property type="project" value="InterPro"/>
</dbReference>
<feature type="transmembrane region" description="Helical" evidence="8">
    <location>
        <begin position="233"/>
        <end position="260"/>
    </location>
</feature>
<feature type="transmembrane region" description="Helical" evidence="8">
    <location>
        <begin position="59"/>
        <end position="79"/>
    </location>
</feature>
<dbReference type="GO" id="GO:0005886">
    <property type="term" value="C:plasma membrane"/>
    <property type="evidence" value="ECO:0007669"/>
    <property type="project" value="UniProtKB-SubCell"/>
</dbReference>
<dbReference type="PANTHER" id="PTHR30472:SF25">
    <property type="entry name" value="ABC TRANSPORTER PERMEASE PROTEIN MJ0876-RELATED"/>
    <property type="match status" value="1"/>
</dbReference>
<comment type="subcellular location">
    <subcellularLocation>
        <location evidence="1">Cell membrane</location>
        <topology evidence="1">Multi-pass membrane protein</topology>
    </subcellularLocation>
</comment>
<dbReference type="AlphaFoldDB" id="A0A3R8MQW3"/>
<comment type="caution">
    <text evidence="9">The sequence shown here is derived from an EMBL/GenBank/DDBJ whole genome shotgun (WGS) entry which is preliminary data.</text>
</comment>
<dbReference type="Gene3D" id="1.10.3470.10">
    <property type="entry name" value="ABC transporter involved in vitamin B12 uptake, BtuC"/>
    <property type="match status" value="1"/>
</dbReference>
<protein>
    <submittedName>
        <fullName evidence="9">Iron ABC transporter permease</fullName>
    </submittedName>
</protein>
<feature type="transmembrane region" description="Helical" evidence="8">
    <location>
        <begin position="142"/>
        <end position="164"/>
    </location>
</feature>
<dbReference type="PANTHER" id="PTHR30472">
    <property type="entry name" value="FERRIC ENTEROBACTIN TRANSPORT SYSTEM PERMEASE PROTEIN"/>
    <property type="match status" value="1"/>
</dbReference>
<dbReference type="Proteomes" id="UP000270261">
    <property type="component" value="Unassembled WGS sequence"/>
</dbReference>
<gene>
    <name evidence="9" type="ORF">EHV23_13840</name>
</gene>
<accession>A0A3R8MQW3</accession>
<comment type="similarity">
    <text evidence="2">Belongs to the binding-protein-dependent transport system permease family. FecCD subfamily.</text>
</comment>
<sequence>MLVSRVLLLLTVSLAVLVVIGLQGIEGLTGRQVFAALFYGQDDSYAQAILLYQRIPRMLVALYAGAMLAVSGLALQVLVRNPLASPGSLGVSAAATCLGVVAGVLFDASPFVQGMAALAGAGAGILCLLMVALYAGRGMKSGAVLILSGAFVSMLFTGITRAVLLQYPDRRLEFMNWSMGSVNPAYVDRLAAFWWIGVLSVLLLLMLGRPLAAMMMGDEKAASVGVDTRVVRLAGMIAALACGGSAVVVSGPLGFVGLVVPHMVRPVAGNRLAGGFVLAAVTGAALCVSGDWVAQTVFRPYTVNTGVVLDMVGGVAFMIMVRHFYMKSRRGPGA</sequence>
<evidence type="ECO:0000256" key="8">
    <source>
        <dbReference type="SAM" id="Phobius"/>
    </source>
</evidence>
<feature type="transmembrane region" description="Helical" evidence="8">
    <location>
        <begin position="112"/>
        <end position="135"/>
    </location>
</feature>
<dbReference type="InterPro" id="IPR000522">
    <property type="entry name" value="ABC_transptr_permease_BtuC"/>
</dbReference>
<evidence type="ECO:0000313" key="10">
    <source>
        <dbReference type="Proteomes" id="UP000270261"/>
    </source>
</evidence>
<organism evidence="9 10">
    <name type="scientific">Lautropia dentalis</name>
    <dbReference type="NCBI Taxonomy" id="2490857"/>
    <lineage>
        <taxon>Bacteria</taxon>
        <taxon>Pseudomonadati</taxon>
        <taxon>Pseudomonadota</taxon>
        <taxon>Betaproteobacteria</taxon>
        <taxon>Burkholderiales</taxon>
        <taxon>Burkholderiaceae</taxon>
        <taxon>Lautropia</taxon>
    </lineage>
</organism>
<keyword evidence="7 8" id="KW-0472">Membrane</keyword>
<feature type="transmembrane region" description="Helical" evidence="8">
    <location>
        <begin position="192"/>
        <end position="212"/>
    </location>
</feature>
<evidence type="ECO:0000256" key="2">
    <source>
        <dbReference type="ARBA" id="ARBA00007935"/>
    </source>
</evidence>
<keyword evidence="3" id="KW-0813">Transport</keyword>
<feature type="transmembrane region" description="Helical" evidence="8">
    <location>
        <begin position="86"/>
        <end position="106"/>
    </location>
</feature>
<keyword evidence="4" id="KW-1003">Cell membrane</keyword>
<keyword evidence="6 8" id="KW-1133">Transmembrane helix</keyword>
<keyword evidence="5 8" id="KW-0812">Transmembrane</keyword>
<name>A0A3R8MQW3_9BURK</name>
<evidence type="ECO:0000256" key="4">
    <source>
        <dbReference type="ARBA" id="ARBA00022475"/>
    </source>
</evidence>
<feature type="transmembrane region" description="Helical" evidence="8">
    <location>
        <begin position="272"/>
        <end position="294"/>
    </location>
</feature>
<dbReference type="SUPFAM" id="SSF81345">
    <property type="entry name" value="ABC transporter involved in vitamin B12 uptake, BtuC"/>
    <property type="match status" value="1"/>
</dbReference>
<proteinExistence type="inferred from homology"/>
<keyword evidence="10" id="KW-1185">Reference proteome</keyword>
<evidence type="ECO:0000256" key="1">
    <source>
        <dbReference type="ARBA" id="ARBA00004651"/>
    </source>
</evidence>
<feature type="transmembrane region" description="Helical" evidence="8">
    <location>
        <begin position="306"/>
        <end position="325"/>
    </location>
</feature>
<evidence type="ECO:0000256" key="3">
    <source>
        <dbReference type="ARBA" id="ARBA00022448"/>
    </source>
</evidence>
<evidence type="ECO:0000256" key="6">
    <source>
        <dbReference type="ARBA" id="ARBA00022989"/>
    </source>
</evidence>
<evidence type="ECO:0000313" key="9">
    <source>
        <dbReference type="EMBL" id="RRN44388.1"/>
    </source>
</evidence>
<dbReference type="CDD" id="cd06550">
    <property type="entry name" value="TM_ABC_iron-siderophores_like"/>
    <property type="match status" value="1"/>
</dbReference>